<reference evidence="2 3" key="1">
    <citation type="submission" date="2018-06" db="EMBL/GenBank/DDBJ databases">
        <title>Comparative genomics reveals the genomic features of Rhizophagus irregularis, R. cerebriforme, R. diaphanum and Gigaspora rosea, and their symbiotic lifestyle signature.</title>
        <authorList>
            <person name="Morin E."/>
            <person name="San Clemente H."/>
            <person name="Chen E.C.H."/>
            <person name="De La Providencia I."/>
            <person name="Hainaut M."/>
            <person name="Kuo A."/>
            <person name="Kohler A."/>
            <person name="Murat C."/>
            <person name="Tang N."/>
            <person name="Roy S."/>
            <person name="Loubradou J."/>
            <person name="Henrissat B."/>
            <person name="Grigoriev I.V."/>
            <person name="Corradi N."/>
            <person name="Roux C."/>
            <person name="Martin F.M."/>
        </authorList>
    </citation>
    <scope>NUCLEOTIDE SEQUENCE [LARGE SCALE GENOMIC DNA]</scope>
    <source>
        <strain evidence="2 3">DAOM 194757</strain>
    </source>
</reference>
<accession>A0A397V9U6</accession>
<dbReference type="Proteomes" id="UP000266673">
    <property type="component" value="Unassembled WGS sequence"/>
</dbReference>
<dbReference type="InterPro" id="IPR036465">
    <property type="entry name" value="vWFA_dom_sf"/>
</dbReference>
<dbReference type="SUPFAM" id="SSF53300">
    <property type="entry name" value="vWA-like"/>
    <property type="match status" value="1"/>
</dbReference>
<proteinExistence type="predicted"/>
<name>A0A397V9U6_9GLOM</name>
<dbReference type="AlphaFoldDB" id="A0A397V9U6"/>
<dbReference type="Pfam" id="PF13768">
    <property type="entry name" value="VWA_3"/>
    <property type="match status" value="2"/>
</dbReference>
<dbReference type="InterPro" id="IPR002035">
    <property type="entry name" value="VWF_A"/>
</dbReference>
<protein>
    <recommendedName>
        <fullName evidence="1">VWFA domain-containing protein</fullName>
    </recommendedName>
</protein>
<dbReference type="PANTHER" id="PTHR45737:SF6">
    <property type="entry name" value="VON WILLEBRAND FACTOR A DOMAIN-CONTAINING PROTEIN 5A"/>
    <property type="match status" value="1"/>
</dbReference>
<evidence type="ECO:0000313" key="2">
    <source>
        <dbReference type="EMBL" id="RIB18087.1"/>
    </source>
</evidence>
<evidence type="ECO:0000313" key="3">
    <source>
        <dbReference type="Proteomes" id="UP000266673"/>
    </source>
</evidence>
<dbReference type="EMBL" id="QKWP01000563">
    <property type="protein sequence ID" value="RIB18087.1"/>
    <property type="molecule type" value="Genomic_DNA"/>
</dbReference>
<comment type="caution">
    <text evidence="2">The sequence shown here is derived from an EMBL/GenBank/DDBJ whole genome shotgun (WGS) entry which is preliminary data.</text>
</comment>
<keyword evidence="3" id="KW-1185">Reference proteome</keyword>
<feature type="domain" description="VWFA" evidence="1">
    <location>
        <begin position="17"/>
        <end position="217"/>
    </location>
</feature>
<feature type="non-terminal residue" evidence="2">
    <location>
        <position position="1"/>
    </location>
</feature>
<evidence type="ECO:0000259" key="1">
    <source>
        <dbReference type="PROSITE" id="PS50234"/>
    </source>
</evidence>
<organism evidence="2 3">
    <name type="scientific">Gigaspora rosea</name>
    <dbReference type="NCBI Taxonomy" id="44941"/>
    <lineage>
        <taxon>Eukaryota</taxon>
        <taxon>Fungi</taxon>
        <taxon>Fungi incertae sedis</taxon>
        <taxon>Mucoromycota</taxon>
        <taxon>Glomeromycotina</taxon>
        <taxon>Glomeromycetes</taxon>
        <taxon>Diversisporales</taxon>
        <taxon>Gigasporaceae</taxon>
        <taxon>Gigaspora</taxon>
    </lineage>
</organism>
<gene>
    <name evidence="2" type="ORF">C2G38_2086689</name>
</gene>
<dbReference type="Gene3D" id="3.40.50.410">
    <property type="entry name" value="von Willebrand factor, type A domain"/>
    <property type="match status" value="1"/>
</dbReference>
<dbReference type="PANTHER" id="PTHR45737">
    <property type="entry name" value="VON WILLEBRAND FACTOR A DOMAIN-CONTAINING PROTEIN 5A"/>
    <property type="match status" value="1"/>
</dbReference>
<dbReference type="STRING" id="44941.A0A397V9U6"/>
<dbReference type="OrthoDB" id="1729737at2759"/>
<dbReference type="PROSITE" id="PS50234">
    <property type="entry name" value="VWFA"/>
    <property type="match status" value="1"/>
</dbReference>
<sequence length="514" mass="58043">YSICFPTVIAPRYGSSDYAHANDGKKPIPDVNDSVIQSIESPSHHISTELNIDGNPNVSNITLAEQITYLEKGLILVVKSLGLDQPSNDFISELIFVIDRSGSMHGEPVKKASEALQSLLRSLPEDCFFNVVSFGSRDDMPTSVFLLTDGEVYNVDQIVELIKSSEEKKRDDLRVFSIGIGDTVSHHLVELVSRPPIKGYNITWTNQILEDTLLIEINPVDKPTIGFFSDNATPPPDTQTIFKDMKIQQAPFLIPSIYPGARFIIYCILEKGELYNEQEFIHLQLENLFKTLKKEIHLFIRHPRNTRNKGKNISDSFISEQIVKLDVTYSLTSKYTSFLTVDERGSELVAEAKTFNLQRIVPVTGATFALRAPASKFFAMELECDEDGCIEESEDSDVTDLLVASAKLKPPKIETLYSFLNLQSFDGSFLPSDKFYSWFGKNNFKDFESIGIDDEKVLCLALALAYLEIIMFETFKEECEMCYVKAKKILKKEVGGDEQKVNENLEKAKEWVKK</sequence>